<gene>
    <name evidence="2" type="ordered locus">MSWAN_1658</name>
</gene>
<dbReference type="GeneID" id="10669167"/>
<dbReference type="RefSeq" id="WP_013826168.1">
    <property type="nucleotide sequence ID" value="NC_015574.1"/>
</dbReference>
<accession>F6D2U0</accession>
<evidence type="ECO:0000256" key="1">
    <source>
        <dbReference type="SAM" id="MobiDB-lite"/>
    </source>
</evidence>
<dbReference type="EMBL" id="CP002772">
    <property type="protein sequence ID" value="AEG18669.1"/>
    <property type="molecule type" value="Genomic_DNA"/>
</dbReference>
<name>F6D2U0_METPW</name>
<dbReference type="Proteomes" id="UP000009231">
    <property type="component" value="Chromosome"/>
</dbReference>
<keyword evidence="3" id="KW-1185">Reference proteome</keyword>
<organism evidence="2 3">
    <name type="scientific">Methanobacterium paludis (strain DSM 25820 / JCM 18151 / SWAN1)</name>
    <dbReference type="NCBI Taxonomy" id="868131"/>
    <lineage>
        <taxon>Archaea</taxon>
        <taxon>Methanobacteriati</taxon>
        <taxon>Methanobacteriota</taxon>
        <taxon>Methanomada group</taxon>
        <taxon>Methanobacteria</taxon>
        <taxon>Methanobacteriales</taxon>
        <taxon>Methanobacteriaceae</taxon>
        <taxon>Methanobacterium</taxon>
    </lineage>
</organism>
<dbReference type="KEGG" id="mew:MSWAN_1658"/>
<feature type="region of interest" description="Disordered" evidence="1">
    <location>
        <begin position="1"/>
        <end position="23"/>
    </location>
</feature>
<dbReference type="HOGENOM" id="CLU_1943889_0_0_2"/>
<feature type="compositionally biased region" description="Polar residues" evidence="1">
    <location>
        <begin position="1"/>
        <end position="19"/>
    </location>
</feature>
<proteinExistence type="predicted"/>
<dbReference type="STRING" id="868131.MSWAN_1658"/>
<dbReference type="AlphaFoldDB" id="F6D2U0"/>
<evidence type="ECO:0000313" key="2">
    <source>
        <dbReference type="EMBL" id="AEG18669.1"/>
    </source>
</evidence>
<reference evidence="2 3" key="1">
    <citation type="journal article" date="2014" name="Int. J. Syst. Evol. Microbiol.">
        <title>Methanobacterium paludis sp. nov. and a novel strain of Methanobacterium lacus isolated from northern peatlands.</title>
        <authorList>
            <person name="Cadillo-Quiroz H."/>
            <person name="Brauer S.L."/>
            <person name="Goodson N."/>
            <person name="Yavitt J.B."/>
            <person name="Zinder S.H."/>
        </authorList>
    </citation>
    <scope>NUCLEOTIDE SEQUENCE [LARGE SCALE GENOMIC DNA]</scope>
    <source>
        <strain evidence="3">DSM 25820 / JCM 18151 / SWAN1</strain>
    </source>
</reference>
<sequence length="129" mass="14591">MVSDNTKVQDGTMNATGTNDAGKDFDAREAMKKNGIYDRFDNLIKTIRAFITSGNYNAWVTSRKDRERKIATVEVMVDYKDTADMLKDKIVSIMEVTRDQVVAPDVTLELEFRAPVAECIFDTVEIEVD</sequence>
<evidence type="ECO:0000313" key="3">
    <source>
        <dbReference type="Proteomes" id="UP000009231"/>
    </source>
</evidence>
<protein>
    <submittedName>
        <fullName evidence="2">Uncharacterized protein</fullName>
    </submittedName>
</protein>